<dbReference type="InterPro" id="IPR000086">
    <property type="entry name" value="NUDIX_hydrolase_dom"/>
</dbReference>
<protein>
    <submittedName>
        <fullName evidence="4">NUDIX domain-containing protein</fullName>
    </submittedName>
</protein>
<reference evidence="4 5" key="1">
    <citation type="submission" date="2020-10" db="EMBL/GenBank/DDBJ databases">
        <title>Draft genome and description of Brachybacterium epidermidis sp nov.</title>
        <authorList>
            <person name="Boxberger M."/>
            <person name="La Scola B."/>
        </authorList>
    </citation>
    <scope>NUCLEOTIDE SEQUENCE [LARGE SCALE GENOMIC DNA]</scope>
    <source>
        <strain evidence="4 5">Marseille-Q2903</strain>
    </source>
</reference>
<dbReference type="SUPFAM" id="SSF55811">
    <property type="entry name" value="Nudix"/>
    <property type="match status" value="1"/>
</dbReference>
<evidence type="ECO:0000313" key="4">
    <source>
        <dbReference type="EMBL" id="MBE9403970.1"/>
    </source>
</evidence>
<evidence type="ECO:0000313" key="5">
    <source>
        <dbReference type="Proteomes" id="UP000644727"/>
    </source>
</evidence>
<dbReference type="InterPro" id="IPR020084">
    <property type="entry name" value="NUDIX_hydrolase_CS"/>
</dbReference>
<dbReference type="EMBL" id="JADEYR010000005">
    <property type="protein sequence ID" value="MBE9403970.1"/>
    <property type="molecule type" value="Genomic_DNA"/>
</dbReference>
<comment type="cofactor">
    <cofactor evidence="1">
        <name>Mg(2+)</name>
        <dbReference type="ChEBI" id="CHEBI:18420"/>
    </cofactor>
</comment>
<dbReference type="PROSITE" id="PS51462">
    <property type="entry name" value="NUDIX"/>
    <property type="match status" value="1"/>
</dbReference>
<gene>
    <name evidence="4" type="ORF">IOE58_07140</name>
</gene>
<dbReference type="CDD" id="cd02883">
    <property type="entry name" value="NUDIX_Hydrolase"/>
    <property type="match status" value="1"/>
</dbReference>
<accession>A0ABR9W0J8</accession>
<dbReference type="InterPro" id="IPR015797">
    <property type="entry name" value="NUDIX_hydrolase-like_dom_sf"/>
</dbReference>
<organism evidence="4 5">
    <name type="scientific">Brachybacterium epidermidis</name>
    <dbReference type="NCBI Taxonomy" id="2781983"/>
    <lineage>
        <taxon>Bacteria</taxon>
        <taxon>Bacillati</taxon>
        <taxon>Actinomycetota</taxon>
        <taxon>Actinomycetes</taxon>
        <taxon>Micrococcales</taxon>
        <taxon>Dermabacteraceae</taxon>
        <taxon>Brachybacterium</taxon>
    </lineage>
</organism>
<keyword evidence="5" id="KW-1185">Reference proteome</keyword>
<dbReference type="PROSITE" id="PS00893">
    <property type="entry name" value="NUDIX_BOX"/>
    <property type="match status" value="1"/>
</dbReference>
<evidence type="ECO:0000256" key="2">
    <source>
        <dbReference type="ARBA" id="ARBA00022801"/>
    </source>
</evidence>
<name>A0ABR9W0J8_9MICO</name>
<dbReference type="Pfam" id="PF00293">
    <property type="entry name" value="NUDIX"/>
    <property type="match status" value="1"/>
</dbReference>
<sequence length="159" mass="18320">MLVQRARGLLPRIWRSMPWVQWRLLHLTQPTFLVAVCALLRTEDDEFLLVRNAFWPKGQQWGMPSGYLEPNESLSECVTRELHEEIGGGVVEGIRVLDMSAGHRMRVEILLEGTVRDLPSRDEHESIEVSDHRLAAMDTLPEDLHDGHREKLEAHLREG</sequence>
<dbReference type="PANTHER" id="PTHR43046:SF16">
    <property type="entry name" value="ADP-RIBOSE PYROPHOSPHATASE YJHB-RELATED"/>
    <property type="match status" value="1"/>
</dbReference>
<dbReference type="RefSeq" id="WP_193865708.1">
    <property type="nucleotide sequence ID" value="NZ_JADEYR010000005.1"/>
</dbReference>
<dbReference type="PANTHER" id="PTHR43046">
    <property type="entry name" value="GDP-MANNOSE MANNOSYL HYDROLASE"/>
    <property type="match status" value="1"/>
</dbReference>
<dbReference type="Proteomes" id="UP000644727">
    <property type="component" value="Unassembled WGS sequence"/>
</dbReference>
<dbReference type="Gene3D" id="3.90.79.10">
    <property type="entry name" value="Nucleoside Triphosphate Pyrophosphohydrolase"/>
    <property type="match status" value="1"/>
</dbReference>
<comment type="caution">
    <text evidence="4">The sequence shown here is derived from an EMBL/GenBank/DDBJ whole genome shotgun (WGS) entry which is preliminary data.</text>
</comment>
<feature type="domain" description="Nudix hydrolase" evidence="3">
    <location>
        <begin position="30"/>
        <end position="157"/>
    </location>
</feature>
<proteinExistence type="predicted"/>
<keyword evidence="2" id="KW-0378">Hydrolase</keyword>
<evidence type="ECO:0000259" key="3">
    <source>
        <dbReference type="PROSITE" id="PS51462"/>
    </source>
</evidence>
<evidence type="ECO:0000256" key="1">
    <source>
        <dbReference type="ARBA" id="ARBA00001946"/>
    </source>
</evidence>